<comment type="caution">
    <text evidence="1">The sequence shown here is derived from an EMBL/GenBank/DDBJ whole genome shotgun (WGS) entry which is preliminary data.</text>
</comment>
<feature type="non-terminal residue" evidence="1">
    <location>
        <position position="1"/>
    </location>
</feature>
<protein>
    <submittedName>
        <fullName evidence="1">Uncharacterized protein</fullName>
    </submittedName>
</protein>
<dbReference type="AlphaFoldDB" id="X0W9P4"/>
<name>X0W9P4_9ZZZZ</name>
<accession>X0W9P4</accession>
<sequence length="50" mass="6045">TFLFYQWLNDKANLQKQEQNIISGYLNILSRLVMMAKIVYGFCQVERWVM</sequence>
<gene>
    <name evidence="1" type="ORF">S01H1_50263</name>
</gene>
<evidence type="ECO:0000313" key="1">
    <source>
        <dbReference type="EMBL" id="GAG27664.1"/>
    </source>
</evidence>
<reference evidence="1" key="1">
    <citation type="journal article" date="2014" name="Front. Microbiol.">
        <title>High frequency of phylogenetically diverse reductive dehalogenase-homologous genes in deep subseafloor sedimentary metagenomes.</title>
        <authorList>
            <person name="Kawai M."/>
            <person name="Futagami T."/>
            <person name="Toyoda A."/>
            <person name="Takaki Y."/>
            <person name="Nishi S."/>
            <person name="Hori S."/>
            <person name="Arai W."/>
            <person name="Tsubouchi T."/>
            <person name="Morono Y."/>
            <person name="Uchiyama I."/>
            <person name="Ito T."/>
            <person name="Fujiyama A."/>
            <person name="Inagaki F."/>
            <person name="Takami H."/>
        </authorList>
    </citation>
    <scope>NUCLEOTIDE SEQUENCE</scope>
    <source>
        <strain evidence="1">Expedition CK06-06</strain>
    </source>
</reference>
<organism evidence="1">
    <name type="scientific">marine sediment metagenome</name>
    <dbReference type="NCBI Taxonomy" id="412755"/>
    <lineage>
        <taxon>unclassified sequences</taxon>
        <taxon>metagenomes</taxon>
        <taxon>ecological metagenomes</taxon>
    </lineage>
</organism>
<dbReference type="EMBL" id="BARS01032381">
    <property type="protein sequence ID" value="GAG27664.1"/>
    <property type="molecule type" value="Genomic_DNA"/>
</dbReference>
<proteinExistence type="predicted"/>